<gene>
    <name evidence="1" type="ORF">QYT958_LOCUS41182</name>
</gene>
<reference evidence="1" key="1">
    <citation type="submission" date="2021-02" db="EMBL/GenBank/DDBJ databases">
        <authorList>
            <person name="Nowell W R."/>
        </authorList>
    </citation>
    <scope>NUCLEOTIDE SEQUENCE</scope>
</reference>
<evidence type="ECO:0000313" key="1">
    <source>
        <dbReference type="EMBL" id="CAF5038163.1"/>
    </source>
</evidence>
<dbReference type="SUPFAM" id="SSF52058">
    <property type="entry name" value="L domain-like"/>
    <property type="match status" value="1"/>
</dbReference>
<organism evidence="1 2">
    <name type="scientific">Rotaria socialis</name>
    <dbReference type="NCBI Taxonomy" id="392032"/>
    <lineage>
        <taxon>Eukaryota</taxon>
        <taxon>Metazoa</taxon>
        <taxon>Spiralia</taxon>
        <taxon>Gnathifera</taxon>
        <taxon>Rotifera</taxon>
        <taxon>Eurotatoria</taxon>
        <taxon>Bdelloidea</taxon>
        <taxon>Philodinida</taxon>
        <taxon>Philodinidae</taxon>
        <taxon>Rotaria</taxon>
    </lineage>
</organism>
<evidence type="ECO:0000313" key="2">
    <source>
        <dbReference type="Proteomes" id="UP000663848"/>
    </source>
</evidence>
<name>A0A822BXR4_9BILA</name>
<dbReference type="AlphaFoldDB" id="A0A822BXR4"/>
<comment type="caution">
    <text evidence="1">The sequence shown here is derived from an EMBL/GenBank/DDBJ whole genome shotgun (WGS) entry which is preliminary data.</text>
</comment>
<dbReference type="Proteomes" id="UP000663848">
    <property type="component" value="Unassembled WGS sequence"/>
</dbReference>
<feature type="non-terminal residue" evidence="1">
    <location>
        <position position="1"/>
    </location>
</feature>
<sequence>TTADREVVSKHANNLILTFHKTIPLPSSSFCHVYSLTLLTITLPSIEILQSIVDLKQIREIDVSLVKNLSIDEFEFFIECMTNLKTIKMEYNPLFVPPIRINSYTFIRRDEELFI</sequence>
<proteinExistence type="predicted"/>
<dbReference type="EMBL" id="CAJOBR010045887">
    <property type="protein sequence ID" value="CAF5038163.1"/>
    <property type="molecule type" value="Genomic_DNA"/>
</dbReference>
<protein>
    <submittedName>
        <fullName evidence="1">Uncharacterized protein</fullName>
    </submittedName>
</protein>
<accession>A0A822BXR4</accession>
<feature type="non-terminal residue" evidence="1">
    <location>
        <position position="115"/>
    </location>
</feature>